<dbReference type="AlphaFoldDB" id="A0A6A6DRS6"/>
<accession>A0A6A6DRS6</accession>
<evidence type="ECO:0000313" key="2">
    <source>
        <dbReference type="Proteomes" id="UP000800200"/>
    </source>
</evidence>
<keyword evidence="2" id="KW-1185">Reference proteome</keyword>
<reference evidence="1" key="1">
    <citation type="journal article" date="2020" name="Stud. Mycol.">
        <title>101 Dothideomycetes genomes: a test case for predicting lifestyles and emergence of pathogens.</title>
        <authorList>
            <person name="Haridas S."/>
            <person name="Albert R."/>
            <person name="Binder M."/>
            <person name="Bloem J."/>
            <person name="Labutti K."/>
            <person name="Salamov A."/>
            <person name="Andreopoulos B."/>
            <person name="Baker S."/>
            <person name="Barry K."/>
            <person name="Bills G."/>
            <person name="Bluhm B."/>
            <person name="Cannon C."/>
            <person name="Castanera R."/>
            <person name="Culley D."/>
            <person name="Daum C."/>
            <person name="Ezra D."/>
            <person name="Gonzalez J."/>
            <person name="Henrissat B."/>
            <person name="Kuo A."/>
            <person name="Liang C."/>
            <person name="Lipzen A."/>
            <person name="Lutzoni F."/>
            <person name="Magnuson J."/>
            <person name="Mondo S."/>
            <person name="Nolan M."/>
            <person name="Ohm R."/>
            <person name="Pangilinan J."/>
            <person name="Park H.-J."/>
            <person name="Ramirez L."/>
            <person name="Alfaro M."/>
            <person name="Sun H."/>
            <person name="Tritt A."/>
            <person name="Yoshinaga Y."/>
            <person name="Zwiers L.-H."/>
            <person name="Turgeon B."/>
            <person name="Goodwin S."/>
            <person name="Spatafora J."/>
            <person name="Crous P."/>
            <person name="Grigoriev I."/>
        </authorList>
    </citation>
    <scope>NUCLEOTIDE SEQUENCE</scope>
    <source>
        <strain evidence="1">CBS 207.26</strain>
    </source>
</reference>
<dbReference type="EMBL" id="ML994658">
    <property type="protein sequence ID" value="KAF2180346.1"/>
    <property type="molecule type" value="Genomic_DNA"/>
</dbReference>
<gene>
    <name evidence="1" type="ORF">K469DRAFT_714725</name>
</gene>
<name>A0A6A6DRS6_9PEZI</name>
<organism evidence="1 2">
    <name type="scientific">Zopfia rhizophila CBS 207.26</name>
    <dbReference type="NCBI Taxonomy" id="1314779"/>
    <lineage>
        <taxon>Eukaryota</taxon>
        <taxon>Fungi</taxon>
        <taxon>Dikarya</taxon>
        <taxon>Ascomycota</taxon>
        <taxon>Pezizomycotina</taxon>
        <taxon>Dothideomycetes</taxon>
        <taxon>Dothideomycetes incertae sedis</taxon>
        <taxon>Zopfiaceae</taxon>
        <taxon>Zopfia</taxon>
    </lineage>
</organism>
<evidence type="ECO:0000313" key="1">
    <source>
        <dbReference type="EMBL" id="KAF2180346.1"/>
    </source>
</evidence>
<dbReference type="Proteomes" id="UP000800200">
    <property type="component" value="Unassembled WGS sequence"/>
</dbReference>
<proteinExistence type="predicted"/>
<protein>
    <submittedName>
        <fullName evidence="1">Uncharacterized protein</fullName>
    </submittedName>
</protein>
<sequence length="54" mass="6141">MLTTPIRERIIDHGTANREMLKPMLEIAAGFGINAHERTITKVFAKDGYFQHAE</sequence>